<protein>
    <submittedName>
        <fullName evidence="2">ASCH domain-containing protein</fullName>
    </submittedName>
</protein>
<sequence>MHDELAELVAKGIKTATTCPFYAYHSYESEDGKITVGNHYIVFDSREHPVCVCHAFNAVFRNDRRIGMERRGRR</sequence>
<gene>
    <name evidence="2" type="ORF">PSI23_06300</name>
</gene>
<comment type="caution">
    <text evidence="2">The sequence shown here is derived from an EMBL/GenBank/DDBJ whole genome shotgun (WGS) entry which is preliminary data.</text>
</comment>
<evidence type="ECO:0000259" key="1">
    <source>
        <dbReference type="Pfam" id="PF04266"/>
    </source>
</evidence>
<feature type="domain" description="ASCH" evidence="1">
    <location>
        <begin position="1"/>
        <end position="53"/>
    </location>
</feature>
<organism evidence="2 3">
    <name type="scientific">Xenorhabdus yunnanensis</name>
    <dbReference type="NCBI Taxonomy" id="3025878"/>
    <lineage>
        <taxon>Bacteria</taxon>
        <taxon>Pseudomonadati</taxon>
        <taxon>Pseudomonadota</taxon>
        <taxon>Gammaproteobacteria</taxon>
        <taxon>Enterobacterales</taxon>
        <taxon>Morganellaceae</taxon>
        <taxon>Xenorhabdus</taxon>
    </lineage>
</organism>
<dbReference type="Pfam" id="PF04266">
    <property type="entry name" value="ASCH"/>
    <property type="match status" value="1"/>
</dbReference>
<dbReference type="RefSeq" id="WP_273554305.1">
    <property type="nucleotide sequence ID" value="NZ_JAQRFI010000010.1"/>
</dbReference>
<dbReference type="Proteomes" id="UP001217178">
    <property type="component" value="Unassembled WGS sequence"/>
</dbReference>
<dbReference type="SUPFAM" id="SSF88697">
    <property type="entry name" value="PUA domain-like"/>
    <property type="match status" value="1"/>
</dbReference>
<keyword evidence="3" id="KW-1185">Reference proteome</keyword>
<accession>A0ABT5LCW0</accession>
<name>A0ABT5LCW0_9GAMM</name>
<evidence type="ECO:0000313" key="2">
    <source>
        <dbReference type="EMBL" id="MDC9588937.1"/>
    </source>
</evidence>
<proteinExistence type="predicted"/>
<dbReference type="InterPro" id="IPR015947">
    <property type="entry name" value="PUA-like_sf"/>
</dbReference>
<dbReference type="InterPro" id="IPR007374">
    <property type="entry name" value="ASCH_domain"/>
</dbReference>
<reference evidence="2 3" key="1">
    <citation type="submission" date="2023-02" db="EMBL/GenBank/DDBJ databases">
        <title>Entomopathogenic bacteria.</title>
        <authorList>
            <person name="Machado R.A."/>
        </authorList>
    </citation>
    <scope>NUCLEOTIDE SEQUENCE [LARGE SCALE GENOMIC DNA]</scope>
    <source>
        <strain evidence="2 3">XENO-10</strain>
    </source>
</reference>
<evidence type="ECO:0000313" key="3">
    <source>
        <dbReference type="Proteomes" id="UP001217178"/>
    </source>
</evidence>
<dbReference type="EMBL" id="JAQRFI010000010">
    <property type="protein sequence ID" value="MDC9588937.1"/>
    <property type="molecule type" value="Genomic_DNA"/>
</dbReference>
<dbReference type="Gene3D" id="3.10.400.10">
    <property type="entry name" value="Sulfate adenylyltransferase"/>
    <property type="match status" value="1"/>
</dbReference>